<accession>A0AAN9MPA8</accession>
<comment type="caution">
    <text evidence="1">The sequence shown here is derived from an EMBL/GenBank/DDBJ whole genome shotgun (WGS) entry which is preliminary data.</text>
</comment>
<organism evidence="1 2">
    <name type="scientific">Canavalia gladiata</name>
    <name type="common">Sword bean</name>
    <name type="synonym">Dolichos gladiatus</name>
    <dbReference type="NCBI Taxonomy" id="3824"/>
    <lineage>
        <taxon>Eukaryota</taxon>
        <taxon>Viridiplantae</taxon>
        <taxon>Streptophyta</taxon>
        <taxon>Embryophyta</taxon>
        <taxon>Tracheophyta</taxon>
        <taxon>Spermatophyta</taxon>
        <taxon>Magnoliopsida</taxon>
        <taxon>eudicotyledons</taxon>
        <taxon>Gunneridae</taxon>
        <taxon>Pentapetalae</taxon>
        <taxon>rosids</taxon>
        <taxon>fabids</taxon>
        <taxon>Fabales</taxon>
        <taxon>Fabaceae</taxon>
        <taxon>Papilionoideae</taxon>
        <taxon>50 kb inversion clade</taxon>
        <taxon>NPAAA clade</taxon>
        <taxon>indigoferoid/millettioid clade</taxon>
        <taxon>Phaseoleae</taxon>
        <taxon>Canavalia</taxon>
    </lineage>
</organism>
<proteinExistence type="predicted"/>
<gene>
    <name evidence="1" type="ORF">VNO77_00276</name>
</gene>
<dbReference type="Proteomes" id="UP001367508">
    <property type="component" value="Unassembled WGS sequence"/>
</dbReference>
<dbReference type="AlphaFoldDB" id="A0AAN9MPA8"/>
<evidence type="ECO:0000313" key="2">
    <source>
        <dbReference type="Proteomes" id="UP001367508"/>
    </source>
</evidence>
<sequence length="98" mass="11035">MSFSHLFSVHHGLGDSILVHDVPNNAEISYLWKNNFSHKTSQLNKCFKLLFATAIEAATSRILGSSQPQLQPHQQCLFTILCRTKDREIITIVTAIVI</sequence>
<evidence type="ECO:0000313" key="1">
    <source>
        <dbReference type="EMBL" id="KAK7358349.1"/>
    </source>
</evidence>
<dbReference type="EMBL" id="JAYMYQ010000001">
    <property type="protein sequence ID" value="KAK7358349.1"/>
    <property type="molecule type" value="Genomic_DNA"/>
</dbReference>
<keyword evidence="2" id="KW-1185">Reference proteome</keyword>
<name>A0AAN9MPA8_CANGL</name>
<reference evidence="1 2" key="1">
    <citation type="submission" date="2024-01" db="EMBL/GenBank/DDBJ databases">
        <title>The genomes of 5 underutilized Papilionoideae crops provide insights into root nodulation and disease resistanc.</title>
        <authorList>
            <person name="Jiang F."/>
        </authorList>
    </citation>
    <scope>NUCLEOTIDE SEQUENCE [LARGE SCALE GENOMIC DNA]</scope>
    <source>
        <strain evidence="1">LVBAO_FW01</strain>
        <tissue evidence="1">Leaves</tissue>
    </source>
</reference>
<protein>
    <submittedName>
        <fullName evidence="1">Uncharacterized protein</fullName>
    </submittedName>
</protein>